<keyword evidence="3" id="KW-0547">Nucleotide-binding</keyword>
<feature type="domain" description="Protein kinase" evidence="7">
    <location>
        <begin position="199"/>
        <end position="486"/>
    </location>
</feature>
<feature type="region of interest" description="Disordered" evidence="6">
    <location>
        <begin position="145"/>
        <end position="168"/>
    </location>
</feature>
<keyword evidence="5" id="KW-0067">ATP-binding</keyword>
<dbReference type="SUPFAM" id="SSF56112">
    <property type="entry name" value="Protein kinase-like (PK-like)"/>
    <property type="match status" value="1"/>
</dbReference>
<dbReference type="InterPro" id="IPR011009">
    <property type="entry name" value="Kinase-like_dom_sf"/>
</dbReference>
<gene>
    <name evidence="9" type="ORF">EDS130_LOCUS5806</name>
</gene>
<evidence type="ECO:0000256" key="5">
    <source>
        <dbReference type="ARBA" id="ARBA00022840"/>
    </source>
</evidence>
<dbReference type="InterPro" id="IPR000719">
    <property type="entry name" value="Prot_kinase_dom"/>
</dbReference>
<dbReference type="Pfam" id="PF00069">
    <property type="entry name" value="Pkinase"/>
    <property type="match status" value="1"/>
</dbReference>
<reference evidence="9" key="1">
    <citation type="submission" date="2021-02" db="EMBL/GenBank/DDBJ databases">
        <authorList>
            <person name="Nowell W R."/>
        </authorList>
    </citation>
    <scope>NUCLEOTIDE SEQUENCE</scope>
</reference>
<dbReference type="PROSITE" id="PS51285">
    <property type="entry name" value="AGC_KINASE_CTER"/>
    <property type="match status" value="1"/>
</dbReference>
<dbReference type="InterPro" id="IPR000961">
    <property type="entry name" value="AGC-kinase_C"/>
</dbReference>
<dbReference type="Gene3D" id="1.10.510.10">
    <property type="entry name" value="Transferase(Phosphotransferase) domain 1"/>
    <property type="match status" value="1"/>
</dbReference>
<dbReference type="FunFam" id="1.10.510.10:FF:000465">
    <property type="entry name" value="Non-specific serine/threonine protein kinase"/>
    <property type="match status" value="1"/>
</dbReference>
<dbReference type="Proteomes" id="UP000663852">
    <property type="component" value="Unassembled WGS sequence"/>
</dbReference>
<dbReference type="PANTHER" id="PTHR24353:SF153">
    <property type="entry name" value="CAMP-DEPENDENT PROTEIN KINASE CATALYTIC SUBUNIT 1"/>
    <property type="match status" value="1"/>
</dbReference>
<dbReference type="EMBL" id="CAJNOJ010000016">
    <property type="protein sequence ID" value="CAF0820052.1"/>
    <property type="molecule type" value="Genomic_DNA"/>
</dbReference>
<dbReference type="AlphaFoldDB" id="A0A813U2K2"/>
<dbReference type="PROSITE" id="PS00108">
    <property type="entry name" value="PROTEIN_KINASE_ST"/>
    <property type="match status" value="1"/>
</dbReference>
<evidence type="ECO:0000256" key="2">
    <source>
        <dbReference type="ARBA" id="ARBA00022679"/>
    </source>
</evidence>
<evidence type="ECO:0000256" key="6">
    <source>
        <dbReference type="SAM" id="MobiDB-lite"/>
    </source>
</evidence>
<dbReference type="PROSITE" id="PS50011">
    <property type="entry name" value="PROTEIN_KINASE_DOM"/>
    <property type="match status" value="1"/>
</dbReference>
<dbReference type="GO" id="GO:0005829">
    <property type="term" value="C:cytosol"/>
    <property type="evidence" value="ECO:0007669"/>
    <property type="project" value="TreeGrafter"/>
</dbReference>
<feature type="compositionally biased region" description="Low complexity" evidence="6">
    <location>
        <begin position="154"/>
        <end position="165"/>
    </location>
</feature>
<evidence type="ECO:0000259" key="7">
    <source>
        <dbReference type="PROSITE" id="PS50011"/>
    </source>
</evidence>
<protein>
    <submittedName>
        <fullName evidence="9">Uncharacterized protein</fullName>
    </submittedName>
</protein>
<dbReference type="SMART" id="SM00220">
    <property type="entry name" value="S_TKc"/>
    <property type="match status" value="1"/>
</dbReference>
<evidence type="ECO:0000313" key="10">
    <source>
        <dbReference type="Proteomes" id="UP000663852"/>
    </source>
</evidence>
<feature type="domain" description="AGC-kinase C-terminal" evidence="8">
    <location>
        <begin position="487"/>
        <end position="535"/>
    </location>
</feature>
<evidence type="ECO:0000256" key="1">
    <source>
        <dbReference type="ARBA" id="ARBA00022527"/>
    </source>
</evidence>
<organism evidence="9 10">
    <name type="scientific">Adineta ricciae</name>
    <name type="common">Rotifer</name>
    <dbReference type="NCBI Taxonomy" id="249248"/>
    <lineage>
        <taxon>Eukaryota</taxon>
        <taxon>Metazoa</taxon>
        <taxon>Spiralia</taxon>
        <taxon>Gnathifera</taxon>
        <taxon>Rotifera</taxon>
        <taxon>Eurotatoria</taxon>
        <taxon>Bdelloidea</taxon>
        <taxon>Adinetida</taxon>
        <taxon>Adinetidae</taxon>
        <taxon>Adineta</taxon>
    </lineage>
</organism>
<evidence type="ECO:0000259" key="8">
    <source>
        <dbReference type="PROSITE" id="PS51285"/>
    </source>
</evidence>
<proteinExistence type="predicted"/>
<keyword evidence="1" id="KW-0723">Serine/threonine-protein kinase</keyword>
<evidence type="ECO:0000256" key="3">
    <source>
        <dbReference type="ARBA" id="ARBA00022741"/>
    </source>
</evidence>
<dbReference type="InterPro" id="IPR008271">
    <property type="entry name" value="Ser/Thr_kinase_AS"/>
</dbReference>
<sequence length="535" mass="62105">MSHTLARKFDKLVSKLSNKHKDVKQHISDPIDYHYYQEDPVNNGETQPQESILQRMKLHLGHINKSEHSQHPEGVPPNHVIVEDLKNSPFKEWNQNSKKKTSLLFTFSYSMSNNSRFRTYITIDRPFGDYYRRLNQTTRTHLLLTHAPMGNGPSSSSSSNNTSSSALGGIPSELYKQAREEFDSRYAVPATFTLVYRDFQILRPLGRGAFGSVKEVKCIRDPLPDYLQSSDNSLKSHRTALKIINKKSAHKMKQEDHVVNEKRILQSLNFPFIIRFYFSFKDNANLYIGLELIEGGELFRHLRDCEKFDEKKAKFYASQIILALEYLHLLGIIYRDLKPENLLIDRHGYIKMCDFGETVDSCSDLKQFFRIILGFAKKIDRGKAYTLCGTPEFLAPEIILGRGYNMGVDYWALGVLIFEMNAGYSPFWDADQQKIYHKIINAKFRPRSAFSDNLIDVIRGLLQKDLTKRLGMMFNGVNDIKKHPWFRDIDWLQIFLKKVRAPWIPDVRANNFPDAEDEEPARSSVNLYEKEFSDF</sequence>
<keyword evidence="2" id="KW-0808">Transferase</keyword>
<dbReference type="OrthoDB" id="354826at2759"/>
<dbReference type="GO" id="GO:0005634">
    <property type="term" value="C:nucleus"/>
    <property type="evidence" value="ECO:0007669"/>
    <property type="project" value="TreeGrafter"/>
</dbReference>
<keyword evidence="4" id="KW-0418">Kinase</keyword>
<accession>A0A813U2K2</accession>
<name>A0A813U2K2_ADIRI</name>
<comment type="caution">
    <text evidence="9">The sequence shown here is derived from an EMBL/GenBank/DDBJ whole genome shotgun (WGS) entry which is preliminary data.</text>
</comment>
<dbReference type="GO" id="GO:0005952">
    <property type="term" value="C:cAMP-dependent protein kinase complex"/>
    <property type="evidence" value="ECO:0007669"/>
    <property type="project" value="TreeGrafter"/>
</dbReference>
<evidence type="ECO:0000256" key="4">
    <source>
        <dbReference type="ARBA" id="ARBA00022777"/>
    </source>
</evidence>
<dbReference type="Gene3D" id="3.30.200.20">
    <property type="entry name" value="Phosphorylase Kinase, domain 1"/>
    <property type="match status" value="1"/>
</dbReference>
<evidence type="ECO:0000313" key="9">
    <source>
        <dbReference type="EMBL" id="CAF0820052.1"/>
    </source>
</evidence>
<dbReference type="GO" id="GO:0004691">
    <property type="term" value="F:cAMP-dependent protein kinase activity"/>
    <property type="evidence" value="ECO:0007669"/>
    <property type="project" value="TreeGrafter"/>
</dbReference>
<dbReference type="PANTHER" id="PTHR24353">
    <property type="entry name" value="CYCLIC NUCLEOTIDE-DEPENDENT PROTEIN KINASE"/>
    <property type="match status" value="1"/>
</dbReference>
<dbReference type="GO" id="GO:0005524">
    <property type="term" value="F:ATP binding"/>
    <property type="evidence" value="ECO:0007669"/>
    <property type="project" value="UniProtKB-KW"/>
</dbReference>